<evidence type="ECO:0000313" key="2">
    <source>
        <dbReference type="Proteomes" id="UP000186309"/>
    </source>
</evidence>
<name>A0A1U7CJA5_9BACT</name>
<dbReference type="AlphaFoldDB" id="A0A1U7CJA5"/>
<reference evidence="2" key="1">
    <citation type="submission" date="2016-12" db="EMBL/GenBank/DDBJ databases">
        <title>Comparative genomics of four Isosphaeraceae planctomycetes: a common pool of plasmids and glycoside hydrolase genes.</title>
        <authorList>
            <person name="Ivanova A."/>
        </authorList>
    </citation>
    <scope>NUCLEOTIDE SEQUENCE [LARGE SCALE GENOMIC DNA]</scope>
    <source>
        <strain evidence="2">PX4</strain>
    </source>
</reference>
<evidence type="ECO:0000313" key="1">
    <source>
        <dbReference type="EMBL" id="APW58988.1"/>
    </source>
</evidence>
<dbReference type="KEGG" id="pbor:BSF38_00401"/>
<sequence>MTPFGKDDWRLHDQERYLHGATLHPAPRRLAVPDACYDGHCEFCWEPIAGGDRLDAASEAYATHRGDRWVCSRCFEDFKSLFAWVVANAV</sequence>
<keyword evidence="2" id="KW-1185">Reference proteome</keyword>
<dbReference type="EMBL" id="CP019082">
    <property type="protein sequence ID" value="APW58988.1"/>
    <property type="molecule type" value="Genomic_DNA"/>
</dbReference>
<protein>
    <submittedName>
        <fullName evidence="1">Uncharacterized protein</fullName>
    </submittedName>
</protein>
<proteinExistence type="predicted"/>
<gene>
    <name evidence="1" type="ORF">BSF38_00401</name>
</gene>
<accession>A0A1U7CJA5</accession>
<dbReference type="RefSeq" id="WP_145951933.1">
    <property type="nucleotide sequence ID" value="NZ_CP019082.1"/>
</dbReference>
<organism evidence="1 2">
    <name type="scientific">Paludisphaera borealis</name>
    <dbReference type="NCBI Taxonomy" id="1387353"/>
    <lineage>
        <taxon>Bacteria</taxon>
        <taxon>Pseudomonadati</taxon>
        <taxon>Planctomycetota</taxon>
        <taxon>Planctomycetia</taxon>
        <taxon>Isosphaerales</taxon>
        <taxon>Isosphaeraceae</taxon>
        <taxon>Paludisphaera</taxon>
    </lineage>
</organism>
<dbReference type="OrthoDB" id="1362328at2"/>
<dbReference type="Proteomes" id="UP000186309">
    <property type="component" value="Chromosome"/>
</dbReference>